<comment type="function">
    <text evidence="9 10">This protein specifically catalyzes the removal of signal peptides from prolipoproteins.</text>
</comment>
<dbReference type="Pfam" id="PF01252">
    <property type="entry name" value="Peptidase_A8"/>
    <property type="match status" value="1"/>
</dbReference>
<evidence type="ECO:0000256" key="9">
    <source>
        <dbReference type="HAMAP-Rule" id="MF_00161"/>
    </source>
</evidence>
<feature type="active site" evidence="9">
    <location>
        <position position="140"/>
    </location>
</feature>
<keyword evidence="4 9" id="KW-0812">Transmembrane</keyword>
<dbReference type="AlphaFoldDB" id="A0A328ATL2"/>
<comment type="catalytic activity">
    <reaction evidence="9 10">
        <text>Release of signal peptides from bacterial membrane prolipoproteins. Hydrolyzes -Xaa-Yaa-Zaa-|-(S,diacylglyceryl)Cys-, in which Xaa is hydrophobic (preferably Leu), and Yaa (Ala or Ser) and Zaa (Gly or Ala) have small, neutral side chains.</text>
        <dbReference type="EC" id="3.4.23.36"/>
    </reaction>
</comment>
<organism evidence="12 13">
    <name type="scientific">Phenylobacterium deserti</name>
    <dbReference type="NCBI Taxonomy" id="1914756"/>
    <lineage>
        <taxon>Bacteria</taxon>
        <taxon>Pseudomonadati</taxon>
        <taxon>Pseudomonadota</taxon>
        <taxon>Alphaproteobacteria</taxon>
        <taxon>Caulobacterales</taxon>
        <taxon>Caulobacteraceae</taxon>
        <taxon>Phenylobacterium</taxon>
    </lineage>
</organism>
<dbReference type="PRINTS" id="PR00781">
    <property type="entry name" value="LIPOSIGPTASE"/>
</dbReference>
<dbReference type="Proteomes" id="UP000249725">
    <property type="component" value="Unassembled WGS sequence"/>
</dbReference>
<accession>A0A328ATL2</accession>
<dbReference type="EC" id="3.4.23.36" evidence="9"/>
<dbReference type="PANTHER" id="PTHR33695">
    <property type="entry name" value="LIPOPROTEIN SIGNAL PEPTIDASE"/>
    <property type="match status" value="1"/>
</dbReference>
<keyword evidence="13" id="KW-1185">Reference proteome</keyword>
<keyword evidence="3 9" id="KW-0645">Protease</keyword>
<comment type="caution">
    <text evidence="12">The sequence shown here is derived from an EMBL/GenBank/DDBJ whole genome shotgun (WGS) entry which is preliminary data.</text>
</comment>
<dbReference type="NCBIfam" id="TIGR00077">
    <property type="entry name" value="lspA"/>
    <property type="match status" value="1"/>
</dbReference>
<gene>
    <name evidence="9 12" type="primary">lspA</name>
    <name evidence="12" type="ORF">DJ018_06735</name>
</gene>
<comment type="pathway">
    <text evidence="9">Protein modification; lipoprotein biosynthesis (signal peptide cleavage).</text>
</comment>
<evidence type="ECO:0000256" key="5">
    <source>
        <dbReference type="ARBA" id="ARBA00022750"/>
    </source>
</evidence>
<comment type="caution">
    <text evidence="9">Lacks conserved residue(s) required for the propagation of feature annotation.</text>
</comment>
<evidence type="ECO:0000256" key="6">
    <source>
        <dbReference type="ARBA" id="ARBA00022801"/>
    </source>
</evidence>
<protein>
    <recommendedName>
        <fullName evidence="9">Lipoprotein signal peptidase</fullName>
        <ecNumber evidence="9">3.4.23.36</ecNumber>
    </recommendedName>
    <alternativeName>
        <fullName evidence="9">Prolipoprotein signal peptidase</fullName>
    </alternativeName>
    <alternativeName>
        <fullName evidence="9">Signal peptidase II</fullName>
        <shortName evidence="9">SPase II</shortName>
    </alternativeName>
</protein>
<dbReference type="RefSeq" id="WP_111514066.1">
    <property type="nucleotide sequence ID" value="NZ_QFYR01000001.1"/>
</dbReference>
<dbReference type="HAMAP" id="MF_00161">
    <property type="entry name" value="LspA"/>
    <property type="match status" value="1"/>
</dbReference>
<evidence type="ECO:0000256" key="4">
    <source>
        <dbReference type="ARBA" id="ARBA00022692"/>
    </source>
</evidence>
<evidence type="ECO:0000256" key="7">
    <source>
        <dbReference type="ARBA" id="ARBA00022989"/>
    </source>
</evidence>
<evidence type="ECO:0000256" key="2">
    <source>
        <dbReference type="ARBA" id="ARBA00022475"/>
    </source>
</evidence>
<evidence type="ECO:0000313" key="12">
    <source>
        <dbReference type="EMBL" id="RAK57615.1"/>
    </source>
</evidence>
<dbReference type="PROSITE" id="PS00855">
    <property type="entry name" value="SPASE_II"/>
    <property type="match status" value="1"/>
</dbReference>
<dbReference type="InterPro" id="IPR001872">
    <property type="entry name" value="Peptidase_A8"/>
</dbReference>
<comment type="similarity">
    <text evidence="1 9 11">Belongs to the peptidase A8 family.</text>
</comment>
<reference evidence="13" key="1">
    <citation type="submission" date="2018-05" db="EMBL/GenBank/DDBJ databases">
        <authorList>
            <person name="Li X."/>
        </authorList>
    </citation>
    <scope>NUCLEOTIDE SEQUENCE [LARGE SCALE GENOMIC DNA]</scope>
    <source>
        <strain evidence="13">YIM 73061</strain>
    </source>
</reference>
<proteinExistence type="inferred from homology"/>
<name>A0A328ATL2_9CAUL</name>
<keyword evidence="2 9" id="KW-1003">Cell membrane</keyword>
<feature type="transmembrane region" description="Helical" evidence="9">
    <location>
        <begin position="95"/>
        <end position="112"/>
    </location>
</feature>
<evidence type="ECO:0000256" key="11">
    <source>
        <dbReference type="RuleBase" id="RU004181"/>
    </source>
</evidence>
<sequence>MKGVTRHGVLAFVLAAVVLILDQVSKFWILEVIHLPERPSLPVAGPLQFSFVWNQGVSFGMLQGQHEAVRWALVIFSVVVAIVLSTWAARSDRRLSAWGLGLIIGGAIGNAIDRARFGAVVDFIDVQQIGFFPWIFNIADSGITVGVILLLIDSLRRERPA</sequence>
<evidence type="ECO:0000256" key="8">
    <source>
        <dbReference type="ARBA" id="ARBA00023136"/>
    </source>
</evidence>
<dbReference type="OrthoDB" id="9810259at2"/>
<feature type="transmembrane region" description="Helical" evidence="9">
    <location>
        <begin position="68"/>
        <end position="88"/>
    </location>
</feature>
<dbReference type="GO" id="GO:0005886">
    <property type="term" value="C:plasma membrane"/>
    <property type="evidence" value="ECO:0007669"/>
    <property type="project" value="UniProtKB-SubCell"/>
</dbReference>
<evidence type="ECO:0000313" key="13">
    <source>
        <dbReference type="Proteomes" id="UP000249725"/>
    </source>
</evidence>
<keyword evidence="8 9" id="KW-0472">Membrane</keyword>
<dbReference type="GO" id="GO:0004190">
    <property type="term" value="F:aspartic-type endopeptidase activity"/>
    <property type="evidence" value="ECO:0007669"/>
    <property type="project" value="UniProtKB-UniRule"/>
</dbReference>
<evidence type="ECO:0000256" key="10">
    <source>
        <dbReference type="RuleBase" id="RU000594"/>
    </source>
</evidence>
<dbReference type="EMBL" id="QFYR01000001">
    <property type="protein sequence ID" value="RAK57615.1"/>
    <property type="molecule type" value="Genomic_DNA"/>
</dbReference>
<keyword evidence="5 9" id="KW-0064">Aspartyl protease</keyword>
<dbReference type="GO" id="GO:0006508">
    <property type="term" value="P:proteolysis"/>
    <property type="evidence" value="ECO:0007669"/>
    <property type="project" value="UniProtKB-KW"/>
</dbReference>
<keyword evidence="7 9" id="KW-1133">Transmembrane helix</keyword>
<keyword evidence="6 9" id="KW-0378">Hydrolase</keyword>
<feature type="transmembrane region" description="Helical" evidence="9">
    <location>
        <begin position="132"/>
        <end position="152"/>
    </location>
</feature>
<evidence type="ECO:0000256" key="1">
    <source>
        <dbReference type="ARBA" id="ARBA00006139"/>
    </source>
</evidence>
<comment type="subcellular location">
    <subcellularLocation>
        <location evidence="9">Cell membrane</location>
        <topology evidence="9">Multi-pass membrane protein</topology>
    </subcellularLocation>
</comment>
<dbReference type="UniPathway" id="UPA00665"/>
<evidence type="ECO:0000256" key="3">
    <source>
        <dbReference type="ARBA" id="ARBA00022670"/>
    </source>
</evidence>
<dbReference type="PANTHER" id="PTHR33695:SF1">
    <property type="entry name" value="LIPOPROTEIN SIGNAL PEPTIDASE"/>
    <property type="match status" value="1"/>
</dbReference>
<feature type="active site" evidence="9">
    <location>
        <position position="122"/>
    </location>
</feature>